<evidence type="ECO:0000313" key="2">
    <source>
        <dbReference type="Proteomes" id="UP001432046"/>
    </source>
</evidence>
<sequence>MTFIRYEDTSADLGAPLVDGNQARKGYREGYFICAKEAAVALKNRKGDNRSAMPVLFLYRQYLELAIKDALHFSKAFDLDQSEEKFRHNLPRLWEEGKKVLTTFVDADLLSPIDGTVKEFDAIDKGADAFRYPTNNKGEPQLPKDAHVLYQKLIDDMSEAQTVLELTIDEIRIKEAKLDADIAEAVANDRS</sequence>
<reference evidence="1" key="1">
    <citation type="journal article" date="2021" name="Int. J. Syst. Evol. Microbiol.">
        <title>Bradyrhizobium septentrionale sp. nov. (sv. septentrionale) and Bradyrhizobium quebecense sp. nov. (sv. septentrionale) associated with legumes native to Canada possess rearranged symbiosis genes and numerous insertion sequences.</title>
        <authorList>
            <person name="Bromfield E.S.P."/>
            <person name="Cloutier S."/>
        </authorList>
    </citation>
    <scope>NUCLEOTIDE SEQUENCE</scope>
    <source>
        <strain evidence="1">5S5</strain>
    </source>
</reference>
<keyword evidence="1" id="KW-0614">Plasmid</keyword>
<organism evidence="1 2">
    <name type="scientific">Bradyrhizobium septentrionale</name>
    <dbReference type="NCBI Taxonomy" id="1404411"/>
    <lineage>
        <taxon>Bacteria</taxon>
        <taxon>Pseudomonadati</taxon>
        <taxon>Pseudomonadota</taxon>
        <taxon>Alphaproteobacteria</taxon>
        <taxon>Hyphomicrobiales</taxon>
        <taxon>Nitrobacteraceae</taxon>
        <taxon>Bradyrhizobium</taxon>
    </lineage>
</organism>
<dbReference type="Proteomes" id="UP001432046">
    <property type="component" value="Plasmid pBs5S5b"/>
</dbReference>
<reference evidence="1" key="2">
    <citation type="submission" date="2024-03" db="EMBL/GenBank/DDBJ databases">
        <authorList>
            <person name="Bromfield E.S.P."/>
            <person name="Cloutier S."/>
        </authorList>
    </citation>
    <scope>NUCLEOTIDE SEQUENCE</scope>
    <source>
        <strain evidence="1">5S5</strain>
        <plasmid evidence="1">pBs5S5b</plasmid>
    </source>
</reference>
<accession>A0ABZ2PE20</accession>
<dbReference type="EMBL" id="CP147712">
    <property type="protein sequence ID" value="WXC84740.1"/>
    <property type="molecule type" value="Genomic_DNA"/>
</dbReference>
<evidence type="ECO:0008006" key="3">
    <source>
        <dbReference type="Google" id="ProtNLM"/>
    </source>
</evidence>
<name>A0ABZ2PE20_9BRAD</name>
<dbReference type="RefSeq" id="WP_338835151.1">
    <property type="nucleotide sequence ID" value="NZ_CP147712.1"/>
</dbReference>
<protein>
    <recommendedName>
        <fullName evidence="3">HEPN domain-containing protein</fullName>
    </recommendedName>
</protein>
<geneLocation type="plasmid" evidence="1 2">
    <name>pBs5S5b</name>
</geneLocation>
<gene>
    <name evidence="1" type="ORF">WDK88_44760</name>
</gene>
<proteinExistence type="predicted"/>
<keyword evidence="2" id="KW-1185">Reference proteome</keyword>
<evidence type="ECO:0000313" key="1">
    <source>
        <dbReference type="EMBL" id="WXC84740.1"/>
    </source>
</evidence>